<feature type="region of interest" description="Disordered" evidence="1">
    <location>
        <begin position="201"/>
        <end position="223"/>
    </location>
</feature>
<feature type="compositionally biased region" description="Basic and acidic residues" evidence="1">
    <location>
        <begin position="294"/>
        <end position="317"/>
    </location>
</feature>
<feature type="compositionally biased region" description="Acidic residues" evidence="1">
    <location>
        <begin position="163"/>
        <end position="175"/>
    </location>
</feature>
<reference evidence="2" key="1">
    <citation type="journal article" date="2023" name="G3 (Bethesda)">
        <title>A reference genome for the long-term kleptoplast-retaining sea slug Elysia crispata morphotype clarki.</title>
        <authorList>
            <person name="Eastman K.E."/>
            <person name="Pendleton A.L."/>
            <person name="Shaikh M.A."/>
            <person name="Suttiyut T."/>
            <person name="Ogas R."/>
            <person name="Tomko P."/>
            <person name="Gavelis G."/>
            <person name="Widhalm J.R."/>
            <person name="Wisecaver J.H."/>
        </authorList>
    </citation>
    <scope>NUCLEOTIDE SEQUENCE</scope>
    <source>
        <strain evidence="2">ECLA1</strain>
    </source>
</reference>
<name>A0AAE0YPB0_9GAST</name>
<keyword evidence="3" id="KW-1185">Reference proteome</keyword>
<gene>
    <name evidence="2" type="ORF">RRG08_024389</name>
</gene>
<comment type="caution">
    <text evidence="2">The sequence shown here is derived from an EMBL/GenBank/DDBJ whole genome shotgun (WGS) entry which is preliminary data.</text>
</comment>
<feature type="compositionally biased region" description="Basic and acidic residues" evidence="1">
    <location>
        <begin position="518"/>
        <end position="532"/>
    </location>
</feature>
<feature type="region of interest" description="Disordered" evidence="1">
    <location>
        <begin position="250"/>
        <end position="371"/>
    </location>
</feature>
<feature type="compositionally biased region" description="Polar residues" evidence="1">
    <location>
        <begin position="250"/>
        <end position="261"/>
    </location>
</feature>
<evidence type="ECO:0000313" key="2">
    <source>
        <dbReference type="EMBL" id="KAK3753111.1"/>
    </source>
</evidence>
<feature type="region of interest" description="Disordered" evidence="1">
    <location>
        <begin position="33"/>
        <end position="175"/>
    </location>
</feature>
<dbReference type="Proteomes" id="UP001283361">
    <property type="component" value="Unassembled WGS sequence"/>
</dbReference>
<organism evidence="2 3">
    <name type="scientific">Elysia crispata</name>
    <name type="common">lettuce slug</name>
    <dbReference type="NCBI Taxonomy" id="231223"/>
    <lineage>
        <taxon>Eukaryota</taxon>
        <taxon>Metazoa</taxon>
        <taxon>Spiralia</taxon>
        <taxon>Lophotrochozoa</taxon>
        <taxon>Mollusca</taxon>
        <taxon>Gastropoda</taxon>
        <taxon>Heterobranchia</taxon>
        <taxon>Euthyneura</taxon>
        <taxon>Panpulmonata</taxon>
        <taxon>Sacoglossa</taxon>
        <taxon>Placobranchoidea</taxon>
        <taxon>Plakobranchidae</taxon>
        <taxon>Elysia</taxon>
    </lineage>
</organism>
<feature type="compositionally biased region" description="Basic and acidic residues" evidence="1">
    <location>
        <begin position="99"/>
        <end position="110"/>
    </location>
</feature>
<protein>
    <submittedName>
        <fullName evidence="2">Uncharacterized protein</fullName>
    </submittedName>
</protein>
<dbReference type="EMBL" id="JAWDGP010005718">
    <property type="protein sequence ID" value="KAK3753111.1"/>
    <property type="molecule type" value="Genomic_DNA"/>
</dbReference>
<dbReference type="AlphaFoldDB" id="A0AAE0YPB0"/>
<evidence type="ECO:0000256" key="1">
    <source>
        <dbReference type="SAM" id="MobiDB-lite"/>
    </source>
</evidence>
<proteinExistence type="predicted"/>
<feature type="compositionally biased region" description="Polar residues" evidence="1">
    <location>
        <begin position="577"/>
        <end position="593"/>
    </location>
</feature>
<feature type="region of interest" description="Disordered" evidence="1">
    <location>
        <begin position="467"/>
        <end position="500"/>
    </location>
</feature>
<accession>A0AAE0YPB0</accession>
<feature type="region of interest" description="Disordered" evidence="1">
    <location>
        <begin position="512"/>
        <end position="602"/>
    </location>
</feature>
<feature type="compositionally biased region" description="Polar residues" evidence="1">
    <location>
        <begin position="467"/>
        <end position="478"/>
    </location>
</feature>
<feature type="compositionally biased region" description="Acidic residues" evidence="1">
    <location>
        <begin position="87"/>
        <end position="98"/>
    </location>
</feature>
<feature type="compositionally biased region" description="Basic residues" evidence="1">
    <location>
        <begin position="538"/>
        <end position="549"/>
    </location>
</feature>
<sequence>MAQFVERTTDNILEFHDRLLVQTKYDVGNGEIKTEDPVIMEGGKPREDLIGPGAERSESPSPRKGGYNVQKDRLSPSLENVAGSDSDSSESSDPDSDNSECKDAGGKRGSYDLITTGDGDANQDKDDGKSCLSRLGYEGDTQRSDNSDAPGNVGENKALSNDGLEEESSDQDEFFDAITDIGNAEKTGENTEVILPDPSVAAAETSESECEAPPPPTTPLPVLQTIRPDIFTKYSLSQGWIERVNKSLVENSKSGETSWESATAGADSSEDGDFLEHFVGASSGRRKGHALLDQLKKSASDNRHDHIPRLKSHEPTRRLHPTKQAASDNQCIPASEDVPDELVTSDQDKSDISPDSGNGPCLESDDTAPPTTTKIRRAAYVSGPKNLATSKPGGVGYRLPVALRSRTNSYRRAVSQGRNSKSKEVRAKYTIHSKKDIPPTLNSGVRTSVQGALIPAWSSLPVFSTTDDTDPNVWTQASDGRVSFEPDCLSSKGDSPPSRELRVRFSNQNLPSVQQTHDQSHLGDPHELDKPQNLKKTSSSKKRNRKRISQARDVEEDSAINHDQMDNTDSDLDMARGSQSACNRISKDPSATESSSVVPVSDSDIIKTERTRRSEYELLMDAENDVMRVNISEPHGLTRKPAVRRKKLAYQSKPKSEPAVIYSPEPLPADISLKLNLVSDAVLGLDKSDCAMRAVRAISFWSLTSLPKGSIWVDI</sequence>
<evidence type="ECO:0000313" key="3">
    <source>
        <dbReference type="Proteomes" id="UP001283361"/>
    </source>
</evidence>